<dbReference type="InterPro" id="IPR050300">
    <property type="entry name" value="GDXG_lipolytic_enzyme"/>
</dbReference>
<dbReference type="PANTHER" id="PTHR48081:SF26">
    <property type="entry name" value="ALPHA_BETA HYDROLASE FOLD-3 DOMAIN-CONTAINING PROTEIN"/>
    <property type="match status" value="1"/>
</dbReference>
<protein>
    <recommendedName>
        <fullName evidence="2">Alpha/beta hydrolase fold-3 domain-containing protein</fullName>
    </recommendedName>
</protein>
<dbReference type="InterPro" id="IPR013094">
    <property type="entry name" value="AB_hydrolase_3"/>
</dbReference>
<evidence type="ECO:0000313" key="4">
    <source>
        <dbReference type="Proteomes" id="UP000053257"/>
    </source>
</evidence>
<dbReference type="GO" id="GO:0016787">
    <property type="term" value="F:hydrolase activity"/>
    <property type="evidence" value="ECO:0007669"/>
    <property type="project" value="UniProtKB-KW"/>
</dbReference>
<dbReference type="InterPro" id="IPR029058">
    <property type="entry name" value="AB_hydrolase_fold"/>
</dbReference>
<dbReference type="HOGENOM" id="CLU_019364_1_0_1"/>
<evidence type="ECO:0000313" key="3">
    <source>
        <dbReference type="EMBL" id="KIP04879.1"/>
    </source>
</evidence>
<organism evidence="3 4">
    <name type="scientific">Phlebiopsis gigantea (strain 11061_1 CR5-6)</name>
    <name type="common">White-rot fungus</name>
    <name type="synonym">Peniophora gigantea</name>
    <dbReference type="NCBI Taxonomy" id="745531"/>
    <lineage>
        <taxon>Eukaryota</taxon>
        <taxon>Fungi</taxon>
        <taxon>Dikarya</taxon>
        <taxon>Basidiomycota</taxon>
        <taxon>Agaricomycotina</taxon>
        <taxon>Agaricomycetes</taxon>
        <taxon>Polyporales</taxon>
        <taxon>Phanerochaetaceae</taxon>
        <taxon>Phlebiopsis</taxon>
    </lineage>
</organism>
<dbReference type="OrthoDB" id="2152029at2759"/>
<feature type="domain" description="Alpha/beta hydrolase fold-3" evidence="2">
    <location>
        <begin position="143"/>
        <end position="384"/>
    </location>
</feature>
<proteinExistence type="predicted"/>
<dbReference type="STRING" id="745531.A0A0C3NJ07"/>
<dbReference type="Gene3D" id="3.40.50.1820">
    <property type="entry name" value="alpha/beta hydrolase"/>
    <property type="match status" value="1"/>
</dbReference>
<dbReference type="Proteomes" id="UP000053257">
    <property type="component" value="Unassembled WGS sequence"/>
</dbReference>
<dbReference type="SUPFAM" id="SSF53474">
    <property type="entry name" value="alpha/beta-Hydrolases"/>
    <property type="match status" value="1"/>
</dbReference>
<evidence type="ECO:0000256" key="1">
    <source>
        <dbReference type="ARBA" id="ARBA00022801"/>
    </source>
</evidence>
<dbReference type="AlphaFoldDB" id="A0A0C3NJ07"/>
<keyword evidence="4" id="KW-1185">Reference proteome</keyword>
<gene>
    <name evidence="3" type="ORF">PHLGIDRAFT_108934</name>
</gene>
<dbReference type="EMBL" id="KN840559">
    <property type="protein sequence ID" value="KIP04879.1"/>
    <property type="molecule type" value="Genomic_DNA"/>
</dbReference>
<name>A0A0C3NJ07_PHLG1</name>
<dbReference type="Pfam" id="PF07859">
    <property type="entry name" value="Abhydrolase_3"/>
    <property type="match status" value="1"/>
</dbReference>
<keyword evidence="1" id="KW-0378">Hydrolase</keyword>
<dbReference type="PANTHER" id="PTHR48081">
    <property type="entry name" value="AB HYDROLASE SUPERFAMILY PROTEIN C4A8.06C"/>
    <property type="match status" value="1"/>
</dbReference>
<accession>A0A0C3NJ07</accession>
<evidence type="ECO:0000259" key="2">
    <source>
        <dbReference type="Pfam" id="PF07859"/>
    </source>
</evidence>
<reference evidence="3 4" key="1">
    <citation type="journal article" date="2014" name="PLoS Genet.">
        <title>Analysis of the Phlebiopsis gigantea genome, transcriptome and secretome provides insight into its pioneer colonization strategies of wood.</title>
        <authorList>
            <person name="Hori C."/>
            <person name="Ishida T."/>
            <person name="Igarashi K."/>
            <person name="Samejima M."/>
            <person name="Suzuki H."/>
            <person name="Master E."/>
            <person name="Ferreira P."/>
            <person name="Ruiz-Duenas F.J."/>
            <person name="Held B."/>
            <person name="Canessa P."/>
            <person name="Larrondo L.F."/>
            <person name="Schmoll M."/>
            <person name="Druzhinina I.S."/>
            <person name="Kubicek C.P."/>
            <person name="Gaskell J.A."/>
            <person name="Kersten P."/>
            <person name="St John F."/>
            <person name="Glasner J."/>
            <person name="Sabat G."/>
            <person name="Splinter BonDurant S."/>
            <person name="Syed K."/>
            <person name="Yadav J."/>
            <person name="Mgbeahuruike A.C."/>
            <person name="Kovalchuk A."/>
            <person name="Asiegbu F.O."/>
            <person name="Lackner G."/>
            <person name="Hoffmeister D."/>
            <person name="Rencoret J."/>
            <person name="Gutierrez A."/>
            <person name="Sun H."/>
            <person name="Lindquist E."/>
            <person name="Barry K."/>
            <person name="Riley R."/>
            <person name="Grigoriev I.V."/>
            <person name="Henrissat B."/>
            <person name="Kues U."/>
            <person name="Berka R.M."/>
            <person name="Martinez A.T."/>
            <person name="Covert S.F."/>
            <person name="Blanchette R.A."/>
            <person name="Cullen D."/>
        </authorList>
    </citation>
    <scope>NUCLEOTIDE SEQUENCE [LARGE SCALE GENOMIC DNA]</scope>
    <source>
        <strain evidence="3 4">11061_1 CR5-6</strain>
    </source>
</reference>
<sequence length="423" mass="47314">MPSSPAEQERQAKERQVRYEQLVTRFIRSPLWAIQAVPRSNRPHPDWTIDRVVRRKAMWHNAQVAIQAGVKRPEPNHLALETGPNVKGVWVQPTPHLIVGEVKQWADQAKVDCVRIPGYWLEKRDVDRLASSPPKKGEKVLYALHGGGFVSHSAHPDDDISNIPRGLLQHTSIERAFTLEYRLSRGPPETVPTNPFPAALLDAIAGYNYLVSEVCFAPEDIILEGDSAGGNLALALARYLVENGANGDVTLPRPPGALILCSPWAYLGSSDLPKNSKLRKQSSVYTMREKDFISVVGKKYAREASWYFGPLGSEAGMSNRYISPASESPKLGKVSYKGFPRTFILGGGAEVLLDQIRLLARRMSEDMGPSMVEYLEQPLGMHDFVFLTWHEPERTDSFKRIARWLSLKEGKLGRNPLLPRAKL</sequence>